<keyword evidence="8" id="KW-1185">Reference proteome</keyword>
<dbReference type="Pfam" id="PF19299">
    <property type="entry name" value="DUF5914"/>
    <property type="match status" value="1"/>
</dbReference>
<dbReference type="EMBL" id="BAAAOS010000032">
    <property type="protein sequence ID" value="GAA1587083.1"/>
    <property type="molecule type" value="Genomic_DNA"/>
</dbReference>
<dbReference type="InterPro" id="IPR036922">
    <property type="entry name" value="Rieske_2Fe-2S_sf"/>
</dbReference>
<dbReference type="InterPro" id="IPR017941">
    <property type="entry name" value="Rieske_2Fe-2S"/>
</dbReference>
<evidence type="ECO:0000256" key="2">
    <source>
        <dbReference type="ARBA" id="ARBA00022723"/>
    </source>
</evidence>
<dbReference type="CDD" id="cd03467">
    <property type="entry name" value="Rieske"/>
    <property type="match status" value="1"/>
</dbReference>
<dbReference type="InterPro" id="IPR045612">
    <property type="entry name" value="DUF5914"/>
</dbReference>
<evidence type="ECO:0000256" key="1">
    <source>
        <dbReference type="ARBA" id="ARBA00022714"/>
    </source>
</evidence>
<sequence>MLRRREQPTGTSSLWPARWPVRWLPRQPWSEQQPTYREASPAVIAGAVERASARPSGNWFVFAASREIKPSRPHGFMVGGIELVAWRRPDGSLKVGPGACPHLGAPLSLAKVDRGRLVCRWHGLAVGGDKDRTGWLAYPGHDDGILCWVRLDPAGGEEPTELPVVPDRPAGARVDAVARMTGRCEPVDIVANRLDPWHGAWFHPYSFSDLRVLQLPQGAADADEDKFVVDVTFRLGGAIGVPVRAEFSCPGPRTVVMRIIEGEGCGSVVETHATPITSDGGPRTAVIEATVAASDRPGFRGAVRAASALRPAMRWAAARLWRDDLAYAERRYELRSRGGFTGTAQ</sequence>
<dbReference type="Proteomes" id="UP001500393">
    <property type="component" value="Unassembled WGS sequence"/>
</dbReference>
<dbReference type="PANTHER" id="PTHR21266">
    <property type="entry name" value="IRON-SULFUR DOMAIN CONTAINING PROTEIN"/>
    <property type="match status" value="1"/>
</dbReference>
<protein>
    <submittedName>
        <fullName evidence="7">DUF5914 domain-containing protein</fullName>
    </submittedName>
</protein>
<dbReference type="Gene3D" id="2.102.10.10">
    <property type="entry name" value="Rieske [2Fe-2S] iron-sulphur domain"/>
    <property type="match status" value="1"/>
</dbReference>
<proteinExistence type="predicted"/>
<evidence type="ECO:0000313" key="8">
    <source>
        <dbReference type="Proteomes" id="UP001500393"/>
    </source>
</evidence>
<feature type="domain" description="Rieske" evidence="6">
    <location>
        <begin position="60"/>
        <end position="149"/>
    </location>
</feature>
<keyword evidence="3" id="KW-0560">Oxidoreductase</keyword>
<keyword evidence="1" id="KW-0001">2Fe-2S</keyword>
<evidence type="ECO:0000256" key="5">
    <source>
        <dbReference type="ARBA" id="ARBA00023014"/>
    </source>
</evidence>
<dbReference type="SUPFAM" id="SSF50022">
    <property type="entry name" value="ISP domain"/>
    <property type="match status" value="1"/>
</dbReference>
<comment type="caution">
    <text evidence="7">The sequence shown here is derived from an EMBL/GenBank/DDBJ whole genome shotgun (WGS) entry which is preliminary data.</text>
</comment>
<dbReference type="RefSeq" id="WP_344217095.1">
    <property type="nucleotide sequence ID" value="NZ_BAAAOS010000032.1"/>
</dbReference>
<dbReference type="PANTHER" id="PTHR21266:SF60">
    <property type="entry name" value="3-KETOSTEROID-9-ALPHA-MONOOXYGENASE, OXYGENASE COMPONENT"/>
    <property type="match status" value="1"/>
</dbReference>
<keyword evidence="2" id="KW-0479">Metal-binding</keyword>
<accession>A0ABN2DUI2</accession>
<evidence type="ECO:0000256" key="3">
    <source>
        <dbReference type="ARBA" id="ARBA00023002"/>
    </source>
</evidence>
<dbReference type="InterPro" id="IPR050584">
    <property type="entry name" value="Cholesterol_7-desaturase"/>
</dbReference>
<dbReference type="Pfam" id="PF00355">
    <property type="entry name" value="Rieske"/>
    <property type="match status" value="1"/>
</dbReference>
<evidence type="ECO:0000256" key="4">
    <source>
        <dbReference type="ARBA" id="ARBA00023004"/>
    </source>
</evidence>
<evidence type="ECO:0000259" key="6">
    <source>
        <dbReference type="PROSITE" id="PS51296"/>
    </source>
</evidence>
<gene>
    <name evidence="7" type="ORF">GCM10009789_45780</name>
</gene>
<dbReference type="PROSITE" id="PS51296">
    <property type="entry name" value="RIESKE"/>
    <property type="match status" value="1"/>
</dbReference>
<name>A0ABN2DUI2_9ACTN</name>
<keyword evidence="4" id="KW-0408">Iron</keyword>
<organism evidence="7 8">
    <name type="scientific">Kribbella sancticallisti</name>
    <dbReference type="NCBI Taxonomy" id="460087"/>
    <lineage>
        <taxon>Bacteria</taxon>
        <taxon>Bacillati</taxon>
        <taxon>Actinomycetota</taxon>
        <taxon>Actinomycetes</taxon>
        <taxon>Propionibacteriales</taxon>
        <taxon>Kribbellaceae</taxon>
        <taxon>Kribbella</taxon>
    </lineage>
</organism>
<keyword evidence="5" id="KW-0411">Iron-sulfur</keyword>
<reference evidence="7 8" key="1">
    <citation type="journal article" date="2019" name="Int. J. Syst. Evol. Microbiol.">
        <title>The Global Catalogue of Microorganisms (GCM) 10K type strain sequencing project: providing services to taxonomists for standard genome sequencing and annotation.</title>
        <authorList>
            <consortium name="The Broad Institute Genomics Platform"/>
            <consortium name="The Broad Institute Genome Sequencing Center for Infectious Disease"/>
            <person name="Wu L."/>
            <person name="Ma J."/>
        </authorList>
    </citation>
    <scope>NUCLEOTIDE SEQUENCE [LARGE SCALE GENOMIC DNA]</scope>
    <source>
        <strain evidence="7 8">JCM 14969</strain>
    </source>
</reference>
<evidence type="ECO:0000313" key="7">
    <source>
        <dbReference type="EMBL" id="GAA1587083.1"/>
    </source>
</evidence>